<organism evidence="2 3">
    <name type="scientific">Edaphosphingomonas haloaromaticamans</name>
    <dbReference type="NCBI Taxonomy" id="653954"/>
    <lineage>
        <taxon>Bacteria</taxon>
        <taxon>Pseudomonadati</taxon>
        <taxon>Pseudomonadota</taxon>
        <taxon>Alphaproteobacteria</taxon>
        <taxon>Sphingomonadales</taxon>
        <taxon>Rhizorhabdaceae</taxon>
        <taxon>Edaphosphingomonas</taxon>
    </lineage>
</organism>
<evidence type="ECO:0008006" key="4">
    <source>
        <dbReference type="Google" id="ProtNLM"/>
    </source>
</evidence>
<dbReference type="AlphaFoldDB" id="A0A1S1H812"/>
<dbReference type="RefSeq" id="WP_084652820.1">
    <property type="nucleotide sequence ID" value="NZ_MIPT01000001.1"/>
</dbReference>
<dbReference type="Proteomes" id="UP000179467">
    <property type="component" value="Unassembled WGS sequence"/>
</dbReference>
<comment type="caution">
    <text evidence="2">The sequence shown here is derived from an EMBL/GenBank/DDBJ whole genome shotgun (WGS) entry which is preliminary data.</text>
</comment>
<protein>
    <recommendedName>
        <fullName evidence="4">DUF3489 domain-containing protein</fullName>
    </recommendedName>
</protein>
<feature type="compositionally biased region" description="Low complexity" evidence="1">
    <location>
        <begin position="21"/>
        <end position="42"/>
    </location>
</feature>
<feature type="region of interest" description="Disordered" evidence="1">
    <location>
        <begin position="1"/>
        <end position="42"/>
    </location>
</feature>
<evidence type="ECO:0000313" key="2">
    <source>
        <dbReference type="EMBL" id="OHT18227.1"/>
    </source>
</evidence>
<accession>A0A1S1H812</accession>
<dbReference type="Gene3D" id="1.10.10.10">
    <property type="entry name" value="Winged helix-like DNA-binding domain superfamily/Winged helix DNA-binding domain"/>
    <property type="match status" value="1"/>
</dbReference>
<name>A0A1S1H812_9SPHN</name>
<evidence type="ECO:0000313" key="3">
    <source>
        <dbReference type="Proteomes" id="UP000179467"/>
    </source>
</evidence>
<reference evidence="2 3" key="1">
    <citation type="submission" date="2016-09" db="EMBL/GenBank/DDBJ databases">
        <title>Metabolic pathway, cell adaptation mechanisms and a novel monoxygenase revealed through proteogenomic-transcription analysis of a Sphingomonas haloaromaticamans strain degrading the fungicide ortho-phenylphenol.</title>
        <authorList>
            <person name="Perruchon C."/>
            <person name="Papadopoulou E.S."/>
            <person name="Rousidou C."/>
            <person name="Vasileiadis S."/>
            <person name="Tanou G."/>
            <person name="Amoutzias G."/>
            <person name="Molassiotis A."/>
            <person name="Karpouzas D.G."/>
        </authorList>
    </citation>
    <scope>NUCLEOTIDE SEQUENCE [LARGE SCALE GENOMIC DNA]</scope>
    <source>
        <strain evidence="2 3">P3</strain>
    </source>
</reference>
<dbReference type="InterPro" id="IPR021880">
    <property type="entry name" value="DUF3489"/>
</dbReference>
<dbReference type="EMBL" id="MIPT01000001">
    <property type="protein sequence ID" value="OHT18227.1"/>
    <property type="molecule type" value="Genomic_DNA"/>
</dbReference>
<dbReference type="OrthoDB" id="7206991at2"/>
<dbReference type="InterPro" id="IPR036390">
    <property type="entry name" value="WH_DNA-bd_sf"/>
</dbReference>
<dbReference type="SUPFAM" id="SSF46785">
    <property type="entry name" value="Winged helix' DNA-binding domain"/>
    <property type="match status" value="1"/>
</dbReference>
<evidence type="ECO:0000256" key="1">
    <source>
        <dbReference type="SAM" id="MobiDB-lite"/>
    </source>
</evidence>
<keyword evidence="3" id="KW-1185">Reference proteome</keyword>
<sequence length="107" mass="11529">MSNTKPATNRPRRMAREFQHEVVQQDAAASQQQAEASKAVAKTPSKNSLVLELLARAEGVTIEQLAAATGWLPHTTRAALTGLRKKGHVIGSEKVEGVGRVYRVVTA</sequence>
<dbReference type="Pfam" id="PF11994">
    <property type="entry name" value="DUF3489"/>
    <property type="match status" value="1"/>
</dbReference>
<gene>
    <name evidence="2" type="ORF">BHE75_00198</name>
</gene>
<dbReference type="InterPro" id="IPR036388">
    <property type="entry name" value="WH-like_DNA-bd_sf"/>
</dbReference>
<proteinExistence type="predicted"/>